<keyword evidence="9" id="KW-1185">Reference proteome</keyword>
<dbReference type="GO" id="GO:0006310">
    <property type="term" value="P:DNA recombination"/>
    <property type="evidence" value="ECO:0007669"/>
    <property type="project" value="UniProtKB-KW"/>
</dbReference>
<keyword evidence="4" id="KW-0233">DNA recombination</keyword>
<dbReference type="eggNOG" id="COG4974">
    <property type="taxonomic scope" value="Bacteria"/>
</dbReference>
<comment type="similarity">
    <text evidence="1">Belongs to the 'phage' integrase family.</text>
</comment>
<dbReference type="Gene3D" id="1.10.150.130">
    <property type="match status" value="1"/>
</dbReference>
<evidence type="ECO:0000259" key="6">
    <source>
        <dbReference type="PROSITE" id="PS51898"/>
    </source>
</evidence>
<dbReference type="InterPro" id="IPR002104">
    <property type="entry name" value="Integrase_catalytic"/>
</dbReference>
<dbReference type="KEGG" id="swp:swp_1916"/>
<dbReference type="InterPro" id="IPR010998">
    <property type="entry name" value="Integrase_recombinase_N"/>
</dbReference>
<dbReference type="InterPro" id="IPR044068">
    <property type="entry name" value="CB"/>
</dbReference>
<evidence type="ECO:0000313" key="8">
    <source>
        <dbReference type="EMBL" id="ACJ28675.1"/>
    </source>
</evidence>
<dbReference type="NCBIfam" id="TIGR02249">
    <property type="entry name" value="integrase_gron"/>
    <property type="match status" value="1"/>
</dbReference>
<feature type="domain" description="Tyr recombinase" evidence="6">
    <location>
        <begin position="125"/>
        <end position="338"/>
    </location>
</feature>
<keyword evidence="2" id="KW-0229">DNA integration</keyword>
<proteinExistence type="inferred from homology"/>
<dbReference type="PANTHER" id="PTHR30349">
    <property type="entry name" value="PHAGE INTEGRASE-RELATED"/>
    <property type="match status" value="1"/>
</dbReference>
<dbReference type="STRING" id="225849.swp_1916"/>
<keyword evidence="3 5" id="KW-0238">DNA-binding</keyword>
<evidence type="ECO:0000313" key="9">
    <source>
        <dbReference type="Proteomes" id="UP000000753"/>
    </source>
</evidence>
<dbReference type="Pfam" id="PF00589">
    <property type="entry name" value="Phage_integrase"/>
    <property type="match status" value="1"/>
</dbReference>
<reference evidence="8 9" key="1">
    <citation type="journal article" date="2008" name="PLoS ONE">
        <title>Environmental adaptation: genomic analysis of the piezotolerant and psychrotolerant deep-sea iron reducing bacterium Shewanella piezotolerans WP3.</title>
        <authorList>
            <person name="Wang F."/>
            <person name="Wang J."/>
            <person name="Jian H."/>
            <person name="Zhang B."/>
            <person name="Li S."/>
            <person name="Wang F."/>
            <person name="Zeng X."/>
            <person name="Gao L."/>
            <person name="Bartlett D.H."/>
            <person name="Yu J."/>
            <person name="Hu S."/>
            <person name="Xiao X."/>
        </authorList>
    </citation>
    <scope>NUCLEOTIDE SEQUENCE [LARGE SCALE GENOMIC DNA]</scope>
    <source>
        <strain evidence="9">WP3 / JCM 13877</strain>
    </source>
</reference>
<sequence length="342" mass="38998">MIIGVLGHFQLYLHIYTVVFFEVTMKESGYISAIRTEIRVRHYSYQTEKSYLYWNRYFINYCQISHGSEISASKIGQFLCYIAEQCNVSASTQKQALCAIVFACRYVLKMDTSGLDFPYAKAPKRIPQVLSTEEAKQIIGQMSGDHFLIAAILFGAGLRLKEALRIRVKDIDLNNKSIFIHQGKGKKDRVCILPNELISPLELQIEKVRKIHNKDYKAGFGMAALPISLIKKYGASARKFHWQFFFPATRRCIHPSDGYICRHHIHPTAFSKALRLATKKAAIDKRVTAHTFRHSFATALLRKGYDLRTIQELMGHTDIKTTQIYTHVIGTHTSGVVSPFDS</sequence>
<evidence type="ECO:0000256" key="3">
    <source>
        <dbReference type="ARBA" id="ARBA00023125"/>
    </source>
</evidence>
<dbReference type="AlphaFoldDB" id="B8CLM4"/>
<dbReference type="PROSITE" id="PS51900">
    <property type="entry name" value="CB"/>
    <property type="match status" value="1"/>
</dbReference>
<protein>
    <submittedName>
        <fullName evidence="8">Phage integrase</fullName>
    </submittedName>
</protein>
<organism evidence="8 9">
    <name type="scientific">Shewanella piezotolerans (strain WP3 / JCM 13877)</name>
    <dbReference type="NCBI Taxonomy" id="225849"/>
    <lineage>
        <taxon>Bacteria</taxon>
        <taxon>Pseudomonadati</taxon>
        <taxon>Pseudomonadota</taxon>
        <taxon>Gammaproteobacteria</taxon>
        <taxon>Alteromonadales</taxon>
        <taxon>Shewanellaceae</taxon>
        <taxon>Shewanella</taxon>
    </lineage>
</organism>
<dbReference type="InterPro" id="IPR011946">
    <property type="entry name" value="Integrase_integron-type"/>
</dbReference>
<dbReference type="Pfam" id="PF13495">
    <property type="entry name" value="Phage_int_SAM_4"/>
    <property type="match status" value="1"/>
</dbReference>
<evidence type="ECO:0000259" key="7">
    <source>
        <dbReference type="PROSITE" id="PS51900"/>
    </source>
</evidence>
<evidence type="ECO:0000256" key="1">
    <source>
        <dbReference type="ARBA" id="ARBA00008857"/>
    </source>
</evidence>
<dbReference type="GO" id="GO:0003677">
    <property type="term" value="F:DNA binding"/>
    <property type="evidence" value="ECO:0007669"/>
    <property type="project" value="UniProtKB-UniRule"/>
</dbReference>
<dbReference type="EMBL" id="CP000472">
    <property type="protein sequence ID" value="ACJ28675.1"/>
    <property type="molecule type" value="Genomic_DNA"/>
</dbReference>
<gene>
    <name evidence="8" type="ordered locus">swp_1916</name>
</gene>
<evidence type="ECO:0000256" key="5">
    <source>
        <dbReference type="PROSITE-ProRule" id="PRU01248"/>
    </source>
</evidence>
<dbReference type="HOGENOM" id="CLU_027562_37_0_6"/>
<dbReference type="PROSITE" id="PS51898">
    <property type="entry name" value="TYR_RECOMBINASE"/>
    <property type="match status" value="1"/>
</dbReference>
<dbReference type="InterPro" id="IPR011010">
    <property type="entry name" value="DNA_brk_join_enz"/>
</dbReference>
<dbReference type="GO" id="GO:0015074">
    <property type="term" value="P:DNA integration"/>
    <property type="evidence" value="ECO:0007669"/>
    <property type="project" value="UniProtKB-KW"/>
</dbReference>
<evidence type="ECO:0000256" key="4">
    <source>
        <dbReference type="ARBA" id="ARBA00023172"/>
    </source>
</evidence>
<dbReference type="PANTHER" id="PTHR30349:SF64">
    <property type="entry name" value="PROPHAGE INTEGRASE INTD-RELATED"/>
    <property type="match status" value="1"/>
</dbReference>
<evidence type="ECO:0000256" key="2">
    <source>
        <dbReference type="ARBA" id="ARBA00022908"/>
    </source>
</evidence>
<dbReference type="Gene3D" id="1.10.443.10">
    <property type="entry name" value="Intergrase catalytic core"/>
    <property type="match status" value="1"/>
</dbReference>
<dbReference type="InterPro" id="IPR013762">
    <property type="entry name" value="Integrase-like_cat_sf"/>
</dbReference>
<accession>B8CLM4</accession>
<dbReference type="Proteomes" id="UP000000753">
    <property type="component" value="Chromosome"/>
</dbReference>
<dbReference type="InterPro" id="IPR050090">
    <property type="entry name" value="Tyrosine_recombinase_XerCD"/>
</dbReference>
<feature type="domain" description="Core-binding (CB)" evidence="7">
    <location>
        <begin position="25"/>
        <end position="108"/>
    </location>
</feature>
<dbReference type="InterPro" id="IPR004107">
    <property type="entry name" value="Integrase_SAM-like_N"/>
</dbReference>
<name>B8CLM4_SHEPW</name>
<dbReference type="SUPFAM" id="SSF56349">
    <property type="entry name" value="DNA breaking-rejoining enzymes"/>
    <property type="match status" value="1"/>
</dbReference>